<dbReference type="PANTHER" id="PTHR42959">
    <property type="entry name" value="CARBAMOYLTRANSFERASE"/>
    <property type="match status" value="1"/>
</dbReference>
<dbReference type="InterPro" id="IPR055128">
    <property type="entry name" value="HypF_C_2"/>
</dbReference>
<comment type="caution">
    <text evidence="2">The sequence shown here is derived from an EMBL/GenBank/DDBJ whole genome shotgun (WGS) entry which is preliminary data.</text>
</comment>
<dbReference type="Pfam" id="PF22521">
    <property type="entry name" value="HypF_C_2"/>
    <property type="match status" value="1"/>
</dbReference>
<proteinExistence type="predicted"/>
<dbReference type="AlphaFoldDB" id="A0A9X7PJM5"/>
<sequence>MVYDPVPTLAALLDRTVAGERTAVLAAAFHRTLAEATAALVQQVVAAGAPSTVCLSGGCFQNARLLTETRSLLEEQGLRVLVSSAVPVNDGGISYGQAAVAAARLQEG</sequence>
<dbReference type="PANTHER" id="PTHR42959:SF1">
    <property type="entry name" value="CARBAMOYLTRANSFERASE HYPF"/>
    <property type="match status" value="1"/>
</dbReference>
<reference evidence="2 3" key="1">
    <citation type="submission" date="2018-03" db="EMBL/GenBank/DDBJ databases">
        <title>Chitinolytic properties of Streptosporangium nondiastaticum TBG75A20.</title>
        <authorList>
            <person name="Gayathri V."/>
            <person name="Shiburaj S."/>
        </authorList>
    </citation>
    <scope>NUCLEOTIDE SEQUENCE [LARGE SCALE GENOMIC DNA]</scope>
    <source>
        <strain evidence="2 3">TBG75A20</strain>
    </source>
</reference>
<dbReference type="GO" id="GO:0008270">
    <property type="term" value="F:zinc ion binding"/>
    <property type="evidence" value="ECO:0007669"/>
    <property type="project" value="TreeGrafter"/>
</dbReference>
<keyword evidence="3" id="KW-1185">Reference proteome</keyword>
<dbReference type="Gene3D" id="3.30.420.560">
    <property type="match status" value="1"/>
</dbReference>
<dbReference type="Gene3D" id="1.10.357.160">
    <property type="match status" value="1"/>
</dbReference>
<dbReference type="Gene3D" id="3.30.420.360">
    <property type="match status" value="1"/>
</dbReference>
<accession>A0A9X7PJM5</accession>
<dbReference type="GO" id="GO:0016743">
    <property type="term" value="F:carboxyl- or carbamoyltransferase activity"/>
    <property type="evidence" value="ECO:0007669"/>
    <property type="project" value="TreeGrafter"/>
</dbReference>
<name>A0A9X7PJM5_9ACTN</name>
<evidence type="ECO:0000313" key="3">
    <source>
        <dbReference type="Proteomes" id="UP000242427"/>
    </source>
</evidence>
<evidence type="ECO:0000259" key="1">
    <source>
        <dbReference type="Pfam" id="PF22521"/>
    </source>
</evidence>
<organism evidence="2 3">
    <name type="scientific">Streptosporangium nondiastaticum</name>
    <dbReference type="NCBI Taxonomy" id="35764"/>
    <lineage>
        <taxon>Bacteria</taxon>
        <taxon>Bacillati</taxon>
        <taxon>Actinomycetota</taxon>
        <taxon>Actinomycetes</taxon>
        <taxon>Streptosporangiales</taxon>
        <taxon>Streptosporangiaceae</taxon>
        <taxon>Streptosporangium</taxon>
    </lineage>
</organism>
<dbReference type="GO" id="GO:0051604">
    <property type="term" value="P:protein maturation"/>
    <property type="evidence" value="ECO:0007669"/>
    <property type="project" value="TreeGrafter"/>
</dbReference>
<dbReference type="EMBL" id="PXWG01000002">
    <property type="protein sequence ID" value="PSJ30400.1"/>
    <property type="molecule type" value="Genomic_DNA"/>
</dbReference>
<evidence type="ECO:0000313" key="2">
    <source>
        <dbReference type="EMBL" id="PSJ30400.1"/>
    </source>
</evidence>
<dbReference type="InterPro" id="IPR051060">
    <property type="entry name" value="Carbamoyltrans_HypF-like"/>
</dbReference>
<gene>
    <name evidence="2" type="ORF">B7P34_02245</name>
</gene>
<protein>
    <recommendedName>
        <fullName evidence="1">Carbamoyltransferase Kae1-like domain-containing protein</fullName>
    </recommendedName>
</protein>
<dbReference type="Proteomes" id="UP000242427">
    <property type="component" value="Unassembled WGS sequence"/>
</dbReference>
<feature type="domain" description="Carbamoyltransferase Kae1-like" evidence="1">
    <location>
        <begin position="3"/>
        <end position="97"/>
    </location>
</feature>